<evidence type="ECO:0000256" key="11">
    <source>
        <dbReference type="ARBA" id="ARBA00023012"/>
    </source>
</evidence>
<evidence type="ECO:0000256" key="8">
    <source>
        <dbReference type="ARBA" id="ARBA00022777"/>
    </source>
</evidence>
<dbReference type="InterPro" id="IPR013655">
    <property type="entry name" value="PAS_fold_3"/>
</dbReference>
<dbReference type="SUPFAM" id="SSF47226">
    <property type="entry name" value="Histidine-containing phosphotransfer domain, HPT domain"/>
    <property type="match status" value="1"/>
</dbReference>
<dbReference type="PROSITE" id="PS50112">
    <property type="entry name" value="PAS"/>
    <property type="match status" value="1"/>
</dbReference>
<keyword evidence="12" id="KW-0472">Membrane</keyword>
<evidence type="ECO:0000256" key="5">
    <source>
        <dbReference type="ARBA" id="ARBA00022679"/>
    </source>
</evidence>
<keyword evidence="8" id="KW-0418">Kinase</keyword>
<evidence type="ECO:0000313" key="18">
    <source>
        <dbReference type="Proteomes" id="UP000636938"/>
    </source>
</evidence>
<keyword evidence="7" id="KW-0547">Nucleotide-binding</keyword>
<dbReference type="AlphaFoldDB" id="A0A8X8FQX0"/>
<dbReference type="GO" id="GO:0000155">
    <property type="term" value="F:phosphorelay sensor kinase activity"/>
    <property type="evidence" value="ECO:0007669"/>
    <property type="project" value="InterPro"/>
</dbReference>
<evidence type="ECO:0000256" key="7">
    <source>
        <dbReference type="ARBA" id="ARBA00022741"/>
    </source>
</evidence>
<evidence type="ECO:0000256" key="2">
    <source>
        <dbReference type="ARBA" id="ARBA00004370"/>
    </source>
</evidence>
<reference evidence="17 18" key="1">
    <citation type="submission" date="2020-08" db="EMBL/GenBank/DDBJ databases">
        <title>A Genomic Blueprint of the Chicken Gut Microbiome.</title>
        <authorList>
            <person name="Gilroy R."/>
            <person name="Ravi A."/>
            <person name="Getino M."/>
            <person name="Pursley I."/>
            <person name="Horton D.L."/>
            <person name="Alikhan N.-F."/>
            <person name="Baker D."/>
            <person name="Gharbi K."/>
            <person name="Hall N."/>
            <person name="Watson M."/>
            <person name="Adriaenssens E.M."/>
            <person name="Foster-Nyarko E."/>
            <person name="Jarju S."/>
            <person name="Secka A."/>
            <person name="Antonio M."/>
            <person name="Oren A."/>
            <person name="Chaudhuri R."/>
            <person name="La Ragione R.M."/>
            <person name="Hildebrand F."/>
            <person name="Pallen M.J."/>
        </authorList>
    </citation>
    <scope>NUCLEOTIDE SEQUENCE [LARGE SCALE GENOMIC DNA]</scope>
    <source>
        <strain evidence="17 18">Sa5BUN4</strain>
    </source>
</reference>
<dbReference type="SMART" id="SM00387">
    <property type="entry name" value="HATPase_c"/>
    <property type="match status" value="1"/>
</dbReference>
<keyword evidence="18" id="KW-1185">Reference proteome</keyword>
<dbReference type="Pfam" id="PF00072">
    <property type="entry name" value="Response_reg"/>
    <property type="match status" value="1"/>
</dbReference>
<dbReference type="SUPFAM" id="SSF52172">
    <property type="entry name" value="CheY-like"/>
    <property type="match status" value="1"/>
</dbReference>
<evidence type="ECO:0000259" key="14">
    <source>
        <dbReference type="PROSITE" id="PS50109"/>
    </source>
</evidence>
<protein>
    <recommendedName>
        <fullName evidence="3">histidine kinase</fullName>
        <ecNumber evidence="3">2.7.13.3</ecNumber>
    </recommendedName>
</protein>
<dbReference type="InterPro" id="IPR001638">
    <property type="entry name" value="Solute-binding_3/MltF_N"/>
</dbReference>
<dbReference type="SMART" id="SM00448">
    <property type="entry name" value="REC"/>
    <property type="match status" value="1"/>
</dbReference>
<dbReference type="SMART" id="SM00062">
    <property type="entry name" value="PBPb"/>
    <property type="match status" value="2"/>
</dbReference>
<dbReference type="CDD" id="cd16922">
    <property type="entry name" value="HATPase_EvgS-ArcB-TorS-like"/>
    <property type="match status" value="1"/>
</dbReference>
<dbReference type="SUPFAM" id="SSF55874">
    <property type="entry name" value="ATPase domain of HSP90 chaperone/DNA topoisomerase II/histidine kinase"/>
    <property type="match status" value="1"/>
</dbReference>
<dbReference type="PANTHER" id="PTHR43047">
    <property type="entry name" value="TWO-COMPONENT HISTIDINE PROTEIN KINASE"/>
    <property type="match status" value="1"/>
</dbReference>
<dbReference type="Gene3D" id="1.10.287.130">
    <property type="match status" value="1"/>
</dbReference>
<comment type="subcellular location">
    <subcellularLocation>
        <location evidence="2">Membrane</location>
    </subcellularLocation>
</comment>
<dbReference type="FunFam" id="3.30.565.10:FF:000010">
    <property type="entry name" value="Sensor histidine kinase RcsC"/>
    <property type="match status" value="1"/>
</dbReference>
<keyword evidence="10" id="KW-1133">Transmembrane helix</keyword>
<dbReference type="InterPro" id="IPR035965">
    <property type="entry name" value="PAS-like_dom_sf"/>
</dbReference>
<dbReference type="Gene3D" id="3.30.450.20">
    <property type="entry name" value="PAS domain"/>
    <property type="match status" value="1"/>
</dbReference>
<keyword evidence="4 13" id="KW-0597">Phosphoprotein</keyword>
<feature type="domain" description="PAS" evidence="16">
    <location>
        <begin position="542"/>
        <end position="618"/>
    </location>
</feature>
<keyword evidence="9" id="KW-0067">ATP-binding</keyword>
<evidence type="ECO:0000256" key="1">
    <source>
        <dbReference type="ARBA" id="ARBA00000085"/>
    </source>
</evidence>
<feature type="domain" description="Response regulatory" evidence="15">
    <location>
        <begin position="942"/>
        <end position="1059"/>
    </location>
</feature>
<dbReference type="SUPFAM" id="SSF55785">
    <property type="entry name" value="PYP-like sensor domain (PAS domain)"/>
    <property type="match status" value="1"/>
</dbReference>
<gene>
    <name evidence="17" type="ORF">H9654_08860</name>
</gene>
<dbReference type="PANTHER" id="PTHR43047:SF64">
    <property type="entry name" value="HISTIDINE KINASE CONTAINING CHEY-HOMOLOGOUS RECEIVER DOMAIN AND PAS DOMAIN-RELATED"/>
    <property type="match status" value="1"/>
</dbReference>
<dbReference type="SUPFAM" id="SSF53850">
    <property type="entry name" value="Periplasmic binding protein-like II"/>
    <property type="match status" value="2"/>
</dbReference>
<evidence type="ECO:0000256" key="12">
    <source>
        <dbReference type="ARBA" id="ARBA00023136"/>
    </source>
</evidence>
<dbReference type="SMART" id="SM00388">
    <property type="entry name" value="HisKA"/>
    <property type="match status" value="1"/>
</dbReference>
<dbReference type="PROSITE" id="PS50109">
    <property type="entry name" value="HIS_KIN"/>
    <property type="match status" value="1"/>
</dbReference>
<dbReference type="Pfam" id="PF00497">
    <property type="entry name" value="SBP_bac_3"/>
    <property type="match status" value="2"/>
</dbReference>
<dbReference type="EMBL" id="JACSQS010000007">
    <property type="protein sequence ID" value="MBD7954316.1"/>
    <property type="molecule type" value="Genomic_DNA"/>
</dbReference>
<evidence type="ECO:0000256" key="10">
    <source>
        <dbReference type="ARBA" id="ARBA00022989"/>
    </source>
</evidence>
<dbReference type="Gene3D" id="3.40.50.2300">
    <property type="match status" value="1"/>
</dbReference>
<keyword evidence="5" id="KW-0808">Transferase</keyword>
<evidence type="ECO:0000256" key="6">
    <source>
        <dbReference type="ARBA" id="ARBA00022692"/>
    </source>
</evidence>
<dbReference type="Proteomes" id="UP000636938">
    <property type="component" value="Unassembled WGS sequence"/>
</dbReference>
<dbReference type="FunFam" id="1.10.287.130:FF:000004">
    <property type="entry name" value="Ethylene receptor 1"/>
    <property type="match status" value="1"/>
</dbReference>
<dbReference type="CDD" id="cd00082">
    <property type="entry name" value="HisKA"/>
    <property type="match status" value="1"/>
</dbReference>
<dbReference type="InterPro" id="IPR011006">
    <property type="entry name" value="CheY-like_superfamily"/>
</dbReference>
<dbReference type="CDD" id="cd01007">
    <property type="entry name" value="PBP2_BvgS_HisK_like"/>
    <property type="match status" value="2"/>
</dbReference>
<sequence>MLLLAALACDVAGAQNAQISLTEQQQAWVRAHPKIRVGVYNNEWPPFETVRNGRPEGLAPETLQAAADSLGLTLEPKVYRNWNEVLEAACSGEIDVVMDLVLTSERTHCMVFTRAYASAPLGIASRRKDGRAEATPDLAGLRIAIERDHVTGMRVRERYPDSLYVETGSSSEALALVSSGDADFYVGNAYVIQRFASEPEFANLELLQPADLGPTSLHFGVPNAKQPLVEALDAALAVLPDASLSALRVKWLDPLEWSKAAGLRFSIQEREALARPVRLGVMKSWMPIAFIDGHGEPSGIAGEYLERFVQAGARNLKVVAFDRWQDMRQALSDGRLDAAIAVSDSAQDLRYGRHVSEPFLTVSNVVVTSIASPRVIDLRDLNGRRVALSDPDRIGPLLLAQAPQAKIVRAADTSGALRMVNDARADASIGNLAVIDRILRDTYAGRLQIAAPAGIDDRLVLSAGRDQASLVTAFDQMLTAMPAREHEAIRGDWLAIDFRPAIDWRQVLLWGAPVALVLLTAGIVHAGGHVRLRREVVQRRLAEDRLARVTRRLPAVVYQLHRSSDGTYSFPFIAGDFYSLFGVDLEDALNDERLAFERIHPDDRERINAEAGHAATTGGGLSFQFRTLSPGGWRWVYSKGEPMESQEAGVDWIGYWVDVTDAHEQSEALSAAKAEAERAGQVKADFLATMSHEIRTPMAGIVGMLEVLSHTRLNEEQTAILATMERSAAMLRQLLDDTLDFSKIEANALTLALRSVDLRELASATIEMFAGGAASKGLLLSTEIGPHLASRHLADEIRVKQILFNLVGNAIKFTAQGIVKVAITVDASEAAAQRIRICVSDTGIGISQEQMQRIFDPFTQAEPSITRQYGGTGLGLSISRRLASLMGGELTLDSEQGKGTSATFSLSLPLSDVGGEEECAVEPLHRSAVVSIDPPGDGGRWKVLVAEDHETNRELMRWRMQQLHLDFLIVEDGAQAMSALQNDCFDLIVTDCQMPVLDGYTLARRVREGEGDGERMAIVAITASTLTNEADRAAKAGIDELLAKPVSLDALRASIERWLPRKKRAERKLQATTGQALRDRNSEQVADFGLLSVEQLQEVFGPSGLALSMLTSFRRLCLDDIDALERAVEGLDTESCEQLLHRIGGGLGSIMAESGALELRIIHAAILRDGVASHLVSLNELLQRLKAAIGALPA</sequence>
<accession>A0A8X8FQX0</accession>
<dbReference type="Pfam" id="PF00512">
    <property type="entry name" value="HisKA"/>
    <property type="match status" value="1"/>
</dbReference>
<dbReference type="Gene3D" id="3.40.190.10">
    <property type="entry name" value="Periplasmic binding protein-like II"/>
    <property type="match status" value="4"/>
</dbReference>
<evidence type="ECO:0000313" key="17">
    <source>
        <dbReference type="EMBL" id="MBD7954316.1"/>
    </source>
</evidence>
<dbReference type="PROSITE" id="PS50110">
    <property type="entry name" value="RESPONSE_REGULATORY"/>
    <property type="match status" value="1"/>
</dbReference>
<proteinExistence type="predicted"/>
<keyword evidence="11" id="KW-0902">Two-component regulatory system</keyword>
<dbReference type="InterPro" id="IPR000014">
    <property type="entry name" value="PAS"/>
</dbReference>
<dbReference type="Pfam" id="PF08447">
    <property type="entry name" value="PAS_3"/>
    <property type="match status" value="1"/>
</dbReference>
<dbReference type="Gene3D" id="3.30.565.10">
    <property type="entry name" value="Histidine kinase-like ATPase, C-terminal domain"/>
    <property type="match status" value="1"/>
</dbReference>
<organism evidence="17 18">
    <name type="scientific">Stenotrophomonas lacuserhaii</name>
    <dbReference type="NCBI Taxonomy" id="2760084"/>
    <lineage>
        <taxon>Bacteria</taxon>
        <taxon>Pseudomonadati</taxon>
        <taxon>Pseudomonadota</taxon>
        <taxon>Gammaproteobacteria</taxon>
        <taxon>Lysobacterales</taxon>
        <taxon>Lysobacteraceae</taxon>
        <taxon>Stenotrophomonas</taxon>
    </lineage>
</organism>
<dbReference type="RefSeq" id="WP_191770536.1">
    <property type="nucleotide sequence ID" value="NZ_JACSQS010000007.1"/>
</dbReference>
<name>A0A8X8FQX0_9GAMM</name>
<dbReference type="CDD" id="cd17546">
    <property type="entry name" value="REC_hyHK_CKI1_RcsC-like"/>
    <property type="match status" value="1"/>
</dbReference>
<dbReference type="InterPro" id="IPR036097">
    <property type="entry name" value="HisK_dim/P_sf"/>
</dbReference>
<dbReference type="InterPro" id="IPR036641">
    <property type="entry name" value="HPT_dom_sf"/>
</dbReference>
<dbReference type="InterPro" id="IPR001789">
    <property type="entry name" value="Sig_transdc_resp-reg_receiver"/>
</dbReference>
<dbReference type="InterPro" id="IPR004358">
    <property type="entry name" value="Sig_transdc_His_kin-like_C"/>
</dbReference>
<dbReference type="Pfam" id="PF02518">
    <property type="entry name" value="HATPase_c"/>
    <property type="match status" value="1"/>
</dbReference>
<dbReference type="InterPro" id="IPR003594">
    <property type="entry name" value="HATPase_dom"/>
</dbReference>
<dbReference type="SUPFAM" id="SSF47384">
    <property type="entry name" value="Homodimeric domain of signal transducing histidine kinase"/>
    <property type="match status" value="1"/>
</dbReference>
<dbReference type="GO" id="GO:0016020">
    <property type="term" value="C:membrane"/>
    <property type="evidence" value="ECO:0007669"/>
    <property type="project" value="UniProtKB-SubCell"/>
</dbReference>
<evidence type="ECO:0000259" key="15">
    <source>
        <dbReference type="PROSITE" id="PS50110"/>
    </source>
</evidence>
<dbReference type="InterPro" id="IPR036890">
    <property type="entry name" value="HATPase_C_sf"/>
</dbReference>
<comment type="caution">
    <text evidence="17">The sequence shown here is derived from an EMBL/GenBank/DDBJ whole genome shotgun (WGS) entry which is preliminary data.</text>
</comment>
<dbReference type="EC" id="2.7.13.3" evidence="3"/>
<keyword evidence="6" id="KW-0812">Transmembrane</keyword>
<comment type="catalytic activity">
    <reaction evidence="1">
        <text>ATP + protein L-histidine = ADP + protein N-phospho-L-histidine.</text>
        <dbReference type="EC" id="2.7.13.3"/>
    </reaction>
</comment>
<dbReference type="GO" id="GO:0005524">
    <property type="term" value="F:ATP binding"/>
    <property type="evidence" value="ECO:0007669"/>
    <property type="project" value="UniProtKB-KW"/>
</dbReference>
<evidence type="ECO:0000256" key="9">
    <source>
        <dbReference type="ARBA" id="ARBA00022840"/>
    </source>
</evidence>
<dbReference type="InterPro" id="IPR003661">
    <property type="entry name" value="HisK_dim/P_dom"/>
</dbReference>
<evidence type="ECO:0000256" key="13">
    <source>
        <dbReference type="PROSITE-ProRule" id="PRU00169"/>
    </source>
</evidence>
<evidence type="ECO:0000256" key="4">
    <source>
        <dbReference type="ARBA" id="ARBA00022553"/>
    </source>
</evidence>
<feature type="domain" description="Histidine kinase" evidence="14">
    <location>
        <begin position="689"/>
        <end position="912"/>
    </location>
</feature>
<feature type="modified residue" description="4-aspartylphosphate" evidence="13">
    <location>
        <position position="991"/>
    </location>
</feature>
<evidence type="ECO:0000259" key="16">
    <source>
        <dbReference type="PROSITE" id="PS50112"/>
    </source>
</evidence>
<dbReference type="InterPro" id="IPR005467">
    <property type="entry name" value="His_kinase_dom"/>
</dbReference>
<dbReference type="PRINTS" id="PR00344">
    <property type="entry name" value="BCTRLSENSOR"/>
</dbReference>
<evidence type="ECO:0000256" key="3">
    <source>
        <dbReference type="ARBA" id="ARBA00012438"/>
    </source>
</evidence>